<evidence type="ECO:0000313" key="3">
    <source>
        <dbReference type="Proteomes" id="UP000251960"/>
    </source>
</evidence>
<keyword evidence="2" id="KW-0418">Kinase</keyword>
<name>A0A3L6F8L3_MAIZE</name>
<dbReference type="PANTHER" id="PTHR45927:SF15">
    <property type="entry name" value="SERINE_THREONINE RECEPTOR-LIKE KINASE NFP"/>
    <property type="match status" value="1"/>
</dbReference>
<dbReference type="PANTHER" id="PTHR45927">
    <property type="entry name" value="LYSM-DOMAIN RECEPTOR-LIKE KINASE-RELATED"/>
    <property type="match status" value="1"/>
</dbReference>
<keyword evidence="2" id="KW-0808">Transferase</keyword>
<accession>A0A3L6F8L3</accession>
<dbReference type="InterPro" id="IPR052611">
    <property type="entry name" value="Plant_RLK_LysM"/>
</dbReference>
<dbReference type="AlphaFoldDB" id="A0A3L6F8L3"/>
<evidence type="ECO:0000259" key="1">
    <source>
        <dbReference type="Pfam" id="PF23457"/>
    </source>
</evidence>
<dbReference type="Pfam" id="PF23457">
    <property type="entry name" value="LysM2_NFP"/>
    <property type="match status" value="1"/>
</dbReference>
<dbReference type="InterPro" id="IPR059143">
    <property type="entry name" value="NFP_LysM2"/>
</dbReference>
<dbReference type="Proteomes" id="UP000251960">
    <property type="component" value="Chromosome 4"/>
</dbReference>
<sequence>MQYQIGPGDTYWIVSTTKLQNLTQYQSVERVNPTVPTDLDVSTMVTFPVFCQCPATTDNATTLVSYVMQLGDTYTSVAAAFSVAYP</sequence>
<protein>
    <submittedName>
        <fullName evidence="2">Serine/threonine receptor-like kinase NFP</fullName>
    </submittedName>
</protein>
<organism evidence="2 3">
    <name type="scientific">Zea mays</name>
    <name type="common">Maize</name>
    <dbReference type="NCBI Taxonomy" id="4577"/>
    <lineage>
        <taxon>Eukaryota</taxon>
        <taxon>Viridiplantae</taxon>
        <taxon>Streptophyta</taxon>
        <taxon>Embryophyta</taxon>
        <taxon>Tracheophyta</taxon>
        <taxon>Spermatophyta</taxon>
        <taxon>Magnoliopsida</taxon>
        <taxon>Liliopsida</taxon>
        <taxon>Poales</taxon>
        <taxon>Poaceae</taxon>
        <taxon>PACMAD clade</taxon>
        <taxon>Panicoideae</taxon>
        <taxon>Andropogonodae</taxon>
        <taxon>Andropogoneae</taxon>
        <taxon>Tripsacinae</taxon>
        <taxon>Zea</taxon>
    </lineage>
</organism>
<dbReference type="EMBL" id="NCVQ01000005">
    <property type="protein sequence ID" value="PWZ29485.1"/>
    <property type="molecule type" value="Genomic_DNA"/>
</dbReference>
<keyword evidence="2" id="KW-0675">Receptor</keyword>
<evidence type="ECO:0000313" key="2">
    <source>
        <dbReference type="EMBL" id="PWZ29485.1"/>
    </source>
</evidence>
<comment type="caution">
    <text evidence="2">The sequence shown here is derived from an EMBL/GenBank/DDBJ whole genome shotgun (WGS) entry which is preliminary data.</text>
</comment>
<dbReference type="GO" id="GO:0016301">
    <property type="term" value="F:kinase activity"/>
    <property type="evidence" value="ECO:0007669"/>
    <property type="project" value="UniProtKB-KW"/>
</dbReference>
<reference evidence="2 3" key="1">
    <citation type="journal article" date="2018" name="Nat. Genet.">
        <title>Extensive intraspecific gene order and gene structural variations between Mo17 and other maize genomes.</title>
        <authorList>
            <person name="Sun S."/>
            <person name="Zhou Y."/>
            <person name="Chen J."/>
            <person name="Shi J."/>
            <person name="Zhao H."/>
            <person name="Zhao H."/>
            <person name="Song W."/>
            <person name="Zhang M."/>
            <person name="Cui Y."/>
            <person name="Dong X."/>
            <person name="Liu H."/>
            <person name="Ma X."/>
            <person name="Jiao Y."/>
            <person name="Wang B."/>
            <person name="Wei X."/>
            <person name="Stein J.C."/>
            <person name="Glaubitz J.C."/>
            <person name="Lu F."/>
            <person name="Yu G."/>
            <person name="Liang C."/>
            <person name="Fengler K."/>
            <person name="Li B."/>
            <person name="Rafalski A."/>
            <person name="Schnable P.S."/>
            <person name="Ware D.H."/>
            <person name="Buckler E.S."/>
            <person name="Lai J."/>
        </authorList>
    </citation>
    <scope>NUCLEOTIDE SEQUENCE [LARGE SCALE GENOMIC DNA]</scope>
    <source>
        <strain evidence="3">cv. Missouri 17</strain>
        <tissue evidence="2">Seedling</tissue>
    </source>
</reference>
<gene>
    <name evidence="2" type="primary">NFP_4</name>
    <name evidence="2" type="ORF">Zm00014a_036729</name>
</gene>
<proteinExistence type="predicted"/>
<feature type="domain" description="NFP second LysM" evidence="1">
    <location>
        <begin position="2"/>
        <end position="50"/>
    </location>
</feature>